<evidence type="ECO:0000313" key="10">
    <source>
        <dbReference type="Proteomes" id="UP001148018"/>
    </source>
</evidence>
<comment type="caution">
    <text evidence="9">The sequence shown here is derived from an EMBL/GenBank/DDBJ whole genome shotgun (WGS) entry which is preliminary data.</text>
</comment>
<evidence type="ECO:0000256" key="6">
    <source>
        <dbReference type="RuleBase" id="RU310713"/>
    </source>
</evidence>
<feature type="domain" description="TMC" evidence="8">
    <location>
        <begin position="495"/>
        <end position="601"/>
    </location>
</feature>
<feature type="transmembrane region" description="Helical" evidence="6">
    <location>
        <begin position="429"/>
        <end position="450"/>
    </location>
</feature>
<evidence type="ECO:0000256" key="1">
    <source>
        <dbReference type="ARBA" id="ARBA00004141"/>
    </source>
</evidence>
<name>A0A9Q0EXC8_9TELE</name>
<comment type="subcellular location">
    <subcellularLocation>
        <location evidence="1 6">Membrane</location>
        <topology evidence="1 6">Multi-pass membrane protein</topology>
    </subcellularLocation>
</comment>
<dbReference type="EMBL" id="JANIIK010000034">
    <property type="protein sequence ID" value="KAJ3615165.1"/>
    <property type="molecule type" value="Genomic_DNA"/>
</dbReference>
<accession>A0A9Q0EXC8</accession>
<feature type="transmembrane region" description="Helical" evidence="6">
    <location>
        <begin position="387"/>
        <end position="408"/>
    </location>
</feature>
<keyword evidence="10" id="KW-1185">Reference proteome</keyword>
<dbReference type="PANTHER" id="PTHR23302:SF5">
    <property type="entry name" value="TRANSMEMBRANE CHANNEL-LIKE PROTEIN 5"/>
    <property type="match status" value="1"/>
</dbReference>
<evidence type="ECO:0000313" key="9">
    <source>
        <dbReference type="EMBL" id="KAJ3615165.1"/>
    </source>
</evidence>
<feature type="transmembrane region" description="Helical" evidence="6">
    <location>
        <begin position="294"/>
        <end position="316"/>
    </location>
</feature>
<comment type="similarity">
    <text evidence="2 6">Belongs to the TMC family.</text>
</comment>
<reference evidence="9" key="1">
    <citation type="submission" date="2022-07" db="EMBL/GenBank/DDBJ databases">
        <title>Chromosome-level genome of Muraenolepis orangiensis.</title>
        <authorList>
            <person name="Kim J."/>
        </authorList>
    </citation>
    <scope>NUCLEOTIDE SEQUENCE</scope>
    <source>
        <strain evidence="9">KU_S4_2022</strain>
        <tissue evidence="9">Muscle</tissue>
    </source>
</reference>
<evidence type="ECO:0000256" key="2">
    <source>
        <dbReference type="ARBA" id="ARBA00006510"/>
    </source>
</evidence>
<keyword evidence="5 6" id="KW-0472">Membrane</keyword>
<protein>
    <recommendedName>
        <fullName evidence="6">Transmembrane channel-like protein</fullName>
    </recommendedName>
</protein>
<dbReference type="Proteomes" id="UP001148018">
    <property type="component" value="Unassembled WGS sequence"/>
</dbReference>
<dbReference type="GO" id="GO:0005886">
    <property type="term" value="C:plasma membrane"/>
    <property type="evidence" value="ECO:0007669"/>
    <property type="project" value="InterPro"/>
</dbReference>
<feature type="region of interest" description="Disordered" evidence="7">
    <location>
        <begin position="1"/>
        <end position="52"/>
    </location>
</feature>
<feature type="transmembrane region" description="Helical" evidence="6">
    <location>
        <begin position="677"/>
        <end position="694"/>
    </location>
</feature>
<dbReference type="InterPro" id="IPR038900">
    <property type="entry name" value="TMC"/>
</dbReference>
<gene>
    <name evidence="9" type="ORF">NHX12_018733</name>
</gene>
<evidence type="ECO:0000259" key="8">
    <source>
        <dbReference type="Pfam" id="PF07810"/>
    </source>
</evidence>
<evidence type="ECO:0000256" key="7">
    <source>
        <dbReference type="SAM" id="MobiDB-lite"/>
    </source>
</evidence>
<feature type="transmembrane region" description="Helical" evidence="6">
    <location>
        <begin position="255"/>
        <end position="273"/>
    </location>
</feature>
<dbReference type="PANTHER" id="PTHR23302">
    <property type="entry name" value="TRANSMEMBRANE CHANNEL-RELATED"/>
    <property type="match status" value="1"/>
</dbReference>
<feature type="transmembrane region" description="Helical" evidence="6">
    <location>
        <begin position="507"/>
        <end position="529"/>
    </location>
</feature>
<proteinExistence type="inferred from homology"/>
<sequence>MGERGPSEDDPAGPRRGPWDGGQEESRRGRGESVPMGLLSAHPQSSPWQQVPNHRPFQIESTAYHHASPPTQFPSTFSANMSMRWRGTTMRRMSMFANGDPSHLSVTEGAIRNELEHEEQDLVKDLVSRSIKDRIQGIRELPMSYEEKQHIRSQVLAFKESKTSRHWSCFADCSENVSLSFRRCGSSMASVRQTLALWQGTMKEIGGRFGTSVLSYFMFLKSLLMLNIFSFLVNFGFITIPMLAYNHMPQVPNNVTFRGLELLTGAGYFNYTVMYYGGYSPETIMGLLGYNMQLAYFFTIAAYMVLCGAGILYSMASSFKRNYVLSDPVAGGSWQLLCSWDFSVTNEKAVRQRKKNLLVQLKETLSEKTQREQLTTAENMKHFGIHLGSWFISSSLAVGCCSAIYFLSQYEQLQTTDTDNWSPLQEAETLLVPFVVSLVNLVVPLFYSLFNKFEVFSNQRRQIYALIVRNVILKMSILGILCYYWMNEVAKKFSCWEPMVGQALYRLVIVDFFFLMLGSFFGEFLSNVIGTRLLPRLGVPEFDVARNVLDLIYAQTLAWIGIYFSPLLPVIQIIKLFVLFYLKKVSITQNCQPPRRVGRAAQMQTIFIVLLFIPSFVGSLSIVAYTSWSLTPSKHCGPFQGLNNTFSVVELWVTGLEGISTSDWVVWIYHNVVRSEIFYFLITIIILLITFIFWQVTQGRKLLIVLLRQQIVNEGKDKTFLLQKLQTLQKSQPNSKSKFRTQKKLTLGGRSNSNAMVQTILAGEQESYSGVPVPSDISTSFQRIPIASDGQSSADALTQAMQARQRVELQDDRIPSTSVNPLVQVMQARQEYDRQADALDDGSSGVMMRVMEARRRAEEGGGVQGVRPAVTDSSSALIQAMLARQQAQNEYDDGY</sequence>
<organism evidence="9 10">
    <name type="scientific">Muraenolepis orangiensis</name>
    <name type="common">Patagonian moray cod</name>
    <dbReference type="NCBI Taxonomy" id="630683"/>
    <lineage>
        <taxon>Eukaryota</taxon>
        <taxon>Metazoa</taxon>
        <taxon>Chordata</taxon>
        <taxon>Craniata</taxon>
        <taxon>Vertebrata</taxon>
        <taxon>Euteleostomi</taxon>
        <taxon>Actinopterygii</taxon>
        <taxon>Neopterygii</taxon>
        <taxon>Teleostei</taxon>
        <taxon>Neoteleostei</taxon>
        <taxon>Acanthomorphata</taxon>
        <taxon>Zeiogadaria</taxon>
        <taxon>Gadariae</taxon>
        <taxon>Gadiformes</taxon>
        <taxon>Muraenolepidoidei</taxon>
        <taxon>Muraenolepididae</taxon>
        <taxon>Muraenolepis</taxon>
    </lineage>
</organism>
<dbReference type="Pfam" id="PF07810">
    <property type="entry name" value="TMC"/>
    <property type="match status" value="1"/>
</dbReference>
<feature type="transmembrane region" description="Helical" evidence="6">
    <location>
        <begin position="603"/>
        <end position="625"/>
    </location>
</feature>
<keyword evidence="3 6" id="KW-0812">Transmembrane</keyword>
<evidence type="ECO:0000256" key="4">
    <source>
        <dbReference type="ARBA" id="ARBA00022989"/>
    </source>
</evidence>
<feature type="transmembrane region" description="Helical" evidence="6">
    <location>
        <begin position="223"/>
        <end position="243"/>
    </location>
</feature>
<keyword evidence="4 6" id="KW-1133">Transmembrane helix</keyword>
<dbReference type="InterPro" id="IPR012496">
    <property type="entry name" value="TMC_dom"/>
</dbReference>
<feature type="compositionally biased region" description="Polar residues" evidence="7">
    <location>
        <begin position="42"/>
        <end position="52"/>
    </location>
</feature>
<evidence type="ECO:0000256" key="5">
    <source>
        <dbReference type="ARBA" id="ARBA00023136"/>
    </source>
</evidence>
<feature type="transmembrane region" description="Helical" evidence="6">
    <location>
        <begin position="557"/>
        <end position="582"/>
    </location>
</feature>
<dbReference type="AlphaFoldDB" id="A0A9Q0EXC8"/>
<evidence type="ECO:0000256" key="3">
    <source>
        <dbReference type="ARBA" id="ARBA00022692"/>
    </source>
</evidence>
<dbReference type="OrthoDB" id="1936208at2759"/>
<dbReference type="GO" id="GO:0008381">
    <property type="term" value="F:mechanosensitive monoatomic ion channel activity"/>
    <property type="evidence" value="ECO:0007669"/>
    <property type="project" value="TreeGrafter"/>
</dbReference>